<comment type="caution">
    <text evidence="10">The sequence shown here is derived from an EMBL/GenBank/DDBJ whole genome shotgun (WGS) entry which is preliminary data.</text>
</comment>
<dbReference type="Gene3D" id="4.10.240.10">
    <property type="entry name" value="Zn(2)-C6 fungal-type DNA-binding domain"/>
    <property type="match status" value="1"/>
</dbReference>
<comment type="subcellular location">
    <subcellularLocation>
        <location evidence="1">Membrane</location>
        <topology evidence="1">Multi-pass membrane protein</topology>
    </subcellularLocation>
</comment>
<dbReference type="PROSITE" id="PS50850">
    <property type="entry name" value="MFS"/>
    <property type="match status" value="1"/>
</dbReference>
<evidence type="ECO:0000313" key="11">
    <source>
        <dbReference type="Proteomes" id="UP000781932"/>
    </source>
</evidence>
<evidence type="ECO:0000256" key="6">
    <source>
        <dbReference type="SAM" id="MobiDB-lite"/>
    </source>
</evidence>
<evidence type="ECO:0000313" key="10">
    <source>
        <dbReference type="EMBL" id="KAF9872398.1"/>
    </source>
</evidence>
<dbReference type="PROSITE" id="PS00463">
    <property type="entry name" value="ZN2_CY6_FUNGAL_1"/>
    <property type="match status" value="1"/>
</dbReference>
<reference evidence="10" key="2">
    <citation type="submission" date="2020-11" db="EMBL/GenBank/DDBJ databases">
        <title>Whole genome sequencing of Colletotrichum sp.</title>
        <authorList>
            <person name="Li H."/>
        </authorList>
    </citation>
    <scope>NUCLEOTIDE SEQUENCE</scope>
    <source>
        <strain evidence="10">CkLH20</strain>
    </source>
</reference>
<keyword evidence="5" id="KW-0539">Nucleus</keyword>
<dbReference type="InterPro" id="IPR001138">
    <property type="entry name" value="Zn2Cys6_DnaBD"/>
</dbReference>
<feature type="transmembrane region" description="Helical" evidence="7">
    <location>
        <begin position="1336"/>
        <end position="1362"/>
    </location>
</feature>
<feature type="region of interest" description="Disordered" evidence="6">
    <location>
        <begin position="46"/>
        <end position="66"/>
    </location>
</feature>
<feature type="transmembrane region" description="Helical" evidence="7">
    <location>
        <begin position="1405"/>
        <end position="1425"/>
    </location>
</feature>
<name>A0A9P6LGC8_9PEZI</name>
<dbReference type="InterPro" id="IPR036259">
    <property type="entry name" value="MFS_trans_sf"/>
</dbReference>
<evidence type="ECO:0000256" key="5">
    <source>
        <dbReference type="ARBA" id="ARBA00023242"/>
    </source>
</evidence>
<dbReference type="InterPro" id="IPR011701">
    <property type="entry name" value="MFS"/>
</dbReference>
<dbReference type="Gene3D" id="1.20.1250.20">
    <property type="entry name" value="MFS general substrate transporter like domains"/>
    <property type="match status" value="1"/>
</dbReference>
<feature type="domain" description="Zn(2)-C6 fungal-type" evidence="8">
    <location>
        <begin position="8"/>
        <end position="38"/>
    </location>
</feature>
<reference evidence="10" key="1">
    <citation type="submission" date="2020-03" db="EMBL/GenBank/DDBJ databases">
        <authorList>
            <person name="He L."/>
        </authorList>
    </citation>
    <scope>NUCLEOTIDE SEQUENCE</scope>
    <source>
        <strain evidence="10">CkLH20</strain>
    </source>
</reference>
<dbReference type="EMBL" id="JAATWM020000038">
    <property type="protein sequence ID" value="KAF9872398.1"/>
    <property type="molecule type" value="Genomic_DNA"/>
</dbReference>
<feature type="transmembrane region" description="Helical" evidence="7">
    <location>
        <begin position="976"/>
        <end position="997"/>
    </location>
</feature>
<proteinExistence type="predicted"/>
<dbReference type="GO" id="GO:0005886">
    <property type="term" value="C:plasma membrane"/>
    <property type="evidence" value="ECO:0007669"/>
    <property type="project" value="TreeGrafter"/>
</dbReference>
<organism evidence="10 11">
    <name type="scientific">Colletotrichum karsti</name>
    <dbReference type="NCBI Taxonomy" id="1095194"/>
    <lineage>
        <taxon>Eukaryota</taxon>
        <taxon>Fungi</taxon>
        <taxon>Dikarya</taxon>
        <taxon>Ascomycota</taxon>
        <taxon>Pezizomycotina</taxon>
        <taxon>Sordariomycetes</taxon>
        <taxon>Hypocreomycetidae</taxon>
        <taxon>Glomerellales</taxon>
        <taxon>Glomerellaceae</taxon>
        <taxon>Colletotrichum</taxon>
        <taxon>Colletotrichum boninense species complex</taxon>
    </lineage>
</organism>
<dbReference type="Pfam" id="PF14420">
    <property type="entry name" value="Clr5"/>
    <property type="match status" value="1"/>
</dbReference>
<feature type="transmembrane region" description="Helical" evidence="7">
    <location>
        <begin position="1224"/>
        <end position="1246"/>
    </location>
</feature>
<dbReference type="Proteomes" id="UP000781932">
    <property type="component" value="Unassembled WGS sequence"/>
</dbReference>
<dbReference type="SUPFAM" id="SSF103473">
    <property type="entry name" value="MFS general substrate transporter"/>
    <property type="match status" value="1"/>
</dbReference>
<accession>A0A9P6LGC8</accession>
<sequence length="1440" mass="161298">MRQTLRRSCDTCAKSKHSCDLRTPRCSRCVKRKILCIYANEPLTAPPPPPAAPGPDAAGSARHHHGSSGALTSYRFGAVDPFDSYPQTRLPREHVQRLIHSFLHKIAFQYYPLDLNATSNPFLVSWWPLALGDPALFHVSLQTACLDEELLAQKGFQASEILMADSVALLRRKVEDTSLAVQDGTMNSVITLAAIEFGKGNTRVSEMHVDGVTRLVNMRGGINSVRQTSPLTARMVSWVSMIVKGHPQFETQDDDGIGHGIPPIPEWQIEPSQVDDEFLNLADLDVDHAVWNAFVRLRNVFQRARRIPFSTTRLHDLTCFVIHRLLLSAPDPVKDQPSPMTECLRYAIILYMFNVHGPTYYSHAVILNNTVARFMEQLKRLEFTPRVYNSLDVWLHAVGMVASAGTPHYEWFAERAWVVAASLNLDKWEDVFSHIERVLWLEMPQSEDVFHSHWDAILSPGMAKGRIYATEELWTCHQGVITRLYKDENKPLKEVKQIMETEYFFHATERMYKTRIKRWGLDKKFKEAEVLAMLKLKRDRDAVGKDTRFAIRNQDVNWDRVVHYLKRRSDLQDTLRLSAAGGSDKSVVQWDRVVQYLRQRPDLTEELEAVARLDVVCRTPSPFPEPVDQAPNLRFTDEILRILGGFFDGVFQDSVWSVVDGALCVRGRRASRKRLDRWCGVMGGVCDLLGRGETEAAAAILKDEFGFIKWIVQNQDPELTYFMCYNTLRQPPHIADVLVPYACGMYAAVLGEKHPLTLIWRRIGAAGAADRIGVLSTLVRYTSRYLETRLGVLNVTMNWIHGLHCQLLEVLGETGGNDFQRVVSTYTRAAGEYADVGRLKDECKCLFALVGLHSTAKRYDLAMQTLDRAYGVVEEVRRSHPAAEQLMQVWTYGQMGQLSYSVMSAGKYKKNYASEHAYAVERYGENSKEALSHMLEVCNEDESASATRRSSASLIRYPQPSDDPADPLNWPTWRKFGLLLTVSLYSFAGNFTSASIAPGLQLWFTTFPTQIRPFSDLTYFIAISTLFLGASNIWWVPLSNIIGRRPVLLVSTIIMTVCTVWCAVATSYDSVLVARVFQAIGGGASETVAPALIGEVFFVDERGRAMAIYTVFLAGGPLIGGIAGGYIGFQHGWAYIFWVGVAISAACVVGVFFFVPETLHDRVLSPEDPAILQQNFDEKVMDSQVEDARSQATTYKPYTFARSLGFTHYRGGVIRNFIAPWRTLGLPGTWVVMFHYAGLVGGIVTISTIGPQLMAMPPYLWGANVGLINVGGVVGTMLGALYTYLLSDARLKKTVKTQGGLAEPENRLPTMFPALIIATGGFFTFGFVAQNPSPNGWVGLCFGFAMVAFGLMQVPSIGFNYLIDSYGRLSGDCFVVVTIMRAIIAFAWTFFVSHWVEEKGAAEPFGVFGMLMGIFSLLTVPLWLYGKRARIATRELVERT</sequence>
<dbReference type="InterPro" id="IPR020846">
    <property type="entry name" value="MFS_dom"/>
</dbReference>
<feature type="transmembrane region" description="Helical" evidence="7">
    <location>
        <begin position="1308"/>
        <end position="1330"/>
    </location>
</feature>
<keyword evidence="4 7" id="KW-0472">Membrane</keyword>
<dbReference type="OrthoDB" id="2533084at2759"/>
<dbReference type="RefSeq" id="XP_038741859.1">
    <property type="nucleotide sequence ID" value="XM_038892939.1"/>
</dbReference>
<feature type="transmembrane region" description="Helical" evidence="7">
    <location>
        <begin position="1374"/>
        <end position="1393"/>
    </location>
</feature>
<dbReference type="GeneID" id="62166013"/>
<evidence type="ECO:0000256" key="4">
    <source>
        <dbReference type="ARBA" id="ARBA00023136"/>
    </source>
</evidence>
<evidence type="ECO:0000256" key="2">
    <source>
        <dbReference type="ARBA" id="ARBA00022692"/>
    </source>
</evidence>
<dbReference type="CDD" id="cd00067">
    <property type="entry name" value="GAL4"/>
    <property type="match status" value="1"/>
</dbReference>
<evidence type="ECO:0000256" key="7">
    <source>
        <dbReference type="SAM" id="Phobius"/>
    </source>
</evidence>
<dbReference type="SMART" id="SM00066">
    <property type="entry name" value="GAL4"/>
    <property type="match status" value="1"/>
</dbReference>
<dbReference type="SUPFAM" id="SSF57701">
    <property type="entry name" value="Zn2/Cys6 DNA-binding domain"/>
    <property type="match status" value="1"/>
</dbReference>
<feature type="transmembrane region" description="Helical" evidence="7">
    <location>
        <begin position="1047"/>
        <end position="1068"/>
    </location>
</feature>
<dbReference type="PANTHER" id="PTHR23502">
    <property type="entry name" value="MAJOR FACILITATOR SUPERFAMILY"/>
    <property type="match status" value="1"/>
</dbReference>
<dbReference type="InterPro" id="IPR021858">
    <property type="entry name" value="Fun_TF"/>
</dbReference>
<feature type="transmembrane region" description="Helical" evidence="7">
    <location>
        <begin position="1135"/>
        <end position="1155"/>
    </location>
</feature>
<feature type="transmembrane region" description="Helical" evidence="7">
    <location>
        <begin position="1266"/>
        <end position="1287"/>
    </location>
</feature>
<keyword evidence="11" id="KW-1185">Reference proteome</keyword>
<dbReference type="GO" id="GO:0022857">
    <property type="term" value="F:transmembrane transporter activity"/>
    <property type="evidence" value="ECO:0007669"/>
    <property type="project" value="InterPro"/>
</dbReference>
<evidence type="ECO:0000259" key="8">
    <source>
        <dbReference type="PROSITE" id="PS50048"/>
    </source>
</evidence>
<keyword evidence="3 7" id="KW-1133">Transmembrane helix</keyword>
<evidence type="ECO:0000256" key="1">
    <source>
        <dbReference type="ARBA" id="ARBA00004141"/>
    </source>
</evidence>
<dbReference type="Pfam" id="PF07690">
    <property type="entry name" value="MFS_1"/>
    <property type="match status" value="1"/>
</dbReference>
<keyword evidence="2 7" id="KW-0812">Transmembrane</keyword>
<protein>
    <recommendedName>
        <fullName evidence="12">Major facilitator superfamily transporter</fullName>
    </recommendedName>
</protein>
<dbReference type="GO" id="GO:0008270">
    <property type="term" value="F:zinc ion binding"/>
    <property type="evidence" value="ECO:0007669"/>
    <property type="project" value="InterPro"/>
</dbReference>
<dbReference type="PROSITE" id="PS50048">
    <property type="entry name" value="ZN2_CY6_FUNGAL_2"/>
    <property type="match status" value="1"/>
</dbReference>
<feature type="transmembrane region" description="Helical" evidence="7">
    <location>
        <begin position="1017"/>
        <end position="1035"/>
    </location>
</feature>
<dbReference type="Pfam" id="PF00172">
    <property type="entry name" value="Zn_clus"/>
    <property type="match status" value="1"/>
</dbReference>
<dbReference type="InterPro" id="IPR025676">
    <property type="entry name" value="Clr5_dom"/>
</dbReference>
<dbReference type="GO" id="GO:0000981">
    <property type="term" value="F:DNA-binding transcription factor activity, RNA polymerase II-specific"/>
    <property type="evidence" value="ECO:0007669"/>
    <property type="project" value="InterPro"/>
</dbReference>
<evidence type="ECO:0008006" key="12">
    <source>
        <dbReference type="Google" id="ProtNLM"/>
    </source>
</evidence>
<dbReference type="Pfam" id="PF11951">
    <property type="entry name" value="Fungal_trans_2"/>
    <property type="match status" value="1"/>
</dbReference>
<gene>
    <name evidence="10" type="ORF">CkaCkLH20_10225</name>
</gene>
<dbReference type="PANTHER" id="PTHR23502:SF181">
    <property type="entry name" value="MAJOR FACILITATOR SUPERFAMILY (MFS) PROFILE DOMAIN-CONTAINING PROTEIN"/>
    <property type="match status" value="1"/>
</dbReference>
<evidence type="ECO:0000256" key="3">
    <source>
        <dbReference type="ARBA" id="ARBA00022989"/>
    </source>
</evidence>
<feature type="transmembrane region" description="Helical" evidence="7">
    <location>
        <begin position="1106"/>
        <end position="1129"/>
    </location>
</feature>
<evidence type="ECO:0000259" key="9">
    <source>
        <dbReference type="PROSITE" id="PS50850"/>
    </source>
</evidence>
<dbReference type="InterPro" id="IPR036864">
    <property type="entry name" value="Zn2-C6_fun-type_DNA-bd_sf"/>
</dbReference>
<feature type="domain" description="Major facilitator superfamily (MFS) profile" evidence="9">
    <location>
        <begin position="978"/>
        <end position="1430"/>
    </location>
</feature>